<feature type="compositionally biased region" description="Polar residues" evidence="3">
    <location>
        <begin position="190"/>
        <end position="201"/>
    </location>
</feature>
<feature type="transmembrane region" description="Helical" evidence="4">
    <location>
        <begin position="152"/>
        <end position="179"/>
    </location>
</feature>
<dbReference type="Pfam" id="PF13365">
    <property type="entry name" value="Trypsin_2"/>
    <property type="match status" value="1"/>
</dbReference>
<dbReference type="Pfam" id="PF13180">
    <property type="entry name" value="PDZ_2"/>
    <property type="match status" value="1"/>
</dbReference>
<dbReference type="EMBL" id="JACCFO010000001">
    <property type="protein sequence ID" value="NYI97889.1"/>
    <property type="molecule type" value="Genomic_DNA"/>
</dbReference>
<proteinExistence type="predicted"/>
<dbReference type="InterPro" id="IPR036034">
    <property type="entry name" value="PDZ_sf"/>
</dbReference>
<keyword evidence="7" id="KW-1185">Reference proteome</keyword>
<accession>A0A853BQD3</accession>
<feature type="compositionally biased region" description="Low complexity" evidence="3">
    <location>
        <begin position="38"/>
        <end position="50"/>
    </location>
</feature>
<dbReference type="InterPro" id="IPR009003">
    <property type="entry name" value="Peptidase_S1_PA"/>
</dbReference>
<dbReference type="PANTHER" id="PTHR43343:SF3">
    <property type="entry name" value="PROTEASE DO-LIKE 8, CHLOROPLASTIC"/>
    <property type="match status" value="1"/>
</dbReference>
<organism evidence="6 7">
    <name type="scientific">Streptomonospora nanhaiensis</name>
    <dbReference type="NCBI Taxonomy" id="1323731"/>
    <lineage>
        <taxon>Bacteria</taxon>
        <taxon>Bacillati</taxon>
        <taxon>Actinomycetota</taxon>
        <taxon>Actinomycetes</taxon>
        <taxon>Streptosporangiales</taxon>
        <taxon>Nocardiopsidaceae</taxon>
        <taxon>Streptomonospora</taxon>
    </lineage>
</organism>
<dbReference type="RefSeq" id="WP_179769142.1">
    <property type="nucleotide sequence ID" value="NZ_JACCFO010000001.1"/>
</dbReference>
<feature type="compositionally biased region" description="Low complexity" evidence="3">
    <location>
        <begin position="132"/>
        <end position="141"/>
    </location>
</feature>
<dbReference type="SUPFAM" id="SSF50494">
    <property type="entry name" value="Trypsin-like serine proteases"/>
    <property type="match status" value="1"/>
</dbReference>
<evidence type="ECO:0000259" key="5">
    <source>
        <dbReference type="PROSITE" id="PS50106"/>
    </source>
</evidence>
<sequence>MTDDTGPRPPATGGNPSWARPHPPADDRPGPPPERDPGAPWARSGDPAAPGSGGAGPPRPEGGDPRQTGPRPDDGRAPHSGASVTETGQWAAPPSAHRQPPAGPGGSGGPGAPGGPGGSGGPGAPGGPPPGGAYSAPFGAGPPRPPRRGVPVWAVLLIVLVVGLASAGIGGAVGGSLGVQAGASDRSESPRLNTAIPTDTPSRAPDTIAGVAQRVSPSVVLIQDGGSGGLSGNGSGFVIEDDHVVTNNHVASALAGSDIEVVYSDGRASGARIVGTEPASDLAVLELADPIDVQPLEFGDSAGVTVGDQVIAIGAPLGLAGTVTSGIISAVDRPVSLGEGEGPGAAIEALQTDAAINPGNSGGPLVDAQGRVIGVNTAIATLGGGPDGEQGGSIGLGFAIPSSQVEQVVDDIIAGGGSAPPPAGGDQQAAIGAVFDTTHTGGALIAEENPDGSPAVPPGSPAEQAGLEPGDVITAIGGEEVADFADLQRIVGEHAPGDRVEVVFERDGREQTTEVTLGAAGD</sequence>
<dbReference type="PRINTS" id="PR00834">
    <property type="entry name" value="PROTEASES2C"/>
</dbReference>
<dbReference type="GO" id="GO:0004252">
    <property type="term" value="F:serine-type endopeptidase activity"/>
    <property type="evidence" value="ECO:0007669"/>
    <property type="project" value="InterPro"/>
</dbReference>
<evidence type="ECO:0000256" key="3">
    <source>
        <dbReference type="SAM" id="MobiDB-lite"/>
    </source>
</evidence>
<keyword evidence="4" id="KW-1133">Transmembrane helix</keyword>
<feature type="domain" description="PDZ" evidence="5">
    <location>
        <begin position="456"/>
        <end position="508"/>
    </location>
</feature>
<dbReference type="InterPro" id="IPR001478">
    <property type="entry name" value="PDZ"/>
</dbReference>
<name>A0A853BQD3_9ACTN</name>
<reference evidence="6 7" key="1">
    <citation type="submission" date="2020-07" db="EMBL/GenBank/DDBJ databases">
        <title>Sequencing the genomes of 1000 actinobacteria strains.</title>
        <authorList>
            <person name="Klenk H.-P."/>
        </authorList>
    </citation>
    <scope>NUCLEOTIDE SEQUENCE [LARGE SCALE GENOMIC DNA]</scope>
    <source>
        <strain evidence="6 7">DSM 45927</strain>
    </source>
</reference>
<evidence type="ECO:0000256" key="1">
    <source>
        <dbReference type="ARBA" id="ARBA00022670"/>
    </source>
</evidence>
<feature type="region of interest" description="Disordered" evidence="3">
    <location>
        <begin position="181"/>
        <end position="205"/>
    </location>
</feature>
<dbReference type="Gene3D" id="2.30.42.10">
    <property type="match status" value="1"/>
</dbReference>
<dbReference type="SMART" id="SM00228">
    <property type="entry name" value="PDZ"/>
    <property type="match status" value="1"/>
</dbReference>
<evidence type="ECO:0000256" key="2">
    <source>
        <dbReference type="ARBA" id="ARBA00022801"/>
    </source>
</evidence>
<evidence type="ECO:0000313" key="7">
    <source>
        <dbReference type="Proteomes" id="UP000575985"/>
    </source>
</evidence>
<keyword evidence="2 6" id="KW-0378">Hydrolase</keyword>
<feature type="compositionally biased region" description="Gly residues" evidence="3">
    <location>
        <begin position="104"/>
        <end position="124"/>
    </location>
</feature>
<dbReference type="AlphaFoldDB" id="A0A853BQD3"/>
<keyword evidence="4" id="KW-0472">Membrane</keyword>
<dbReference type="Gene3D" id="2.40.10.120">
    <property type="match status" value="1"/>
</dbReference>
<dbReference type="GO" id="GO:0006508">
    <property type="term" value="P:proteolysis"/>
    <property type="evidence" value="ECO:0007669"/>
    <property type="project" value="UniProtKB-KW"/>
</dbReference>
<dbReference type="EC" id="3.4.21.-" evidence="6"/>
<keyword evidence="1 6" id="KW-0645">Protease</keyword>
<feature type="region of interest" description="Disordered" evidence="3">
    <location>
        <begin position="1"/>
        <end position="143"/>
    </location>
</feature>
<evidence type="ECO:0000313" key="6">
    <source>
        <dbReference type="EMBL" id="NYI97889.1"/>
    </source>
</evidence>
<evidence type="ECO:0000256" key="4">
    <source>
        <dbReference type="SAM" id="Phobius"/>
    </source>
</evidence>
<dbReference type="PANTHER" id="PTHR43343">
    <property type="entry name" value="PEPTIDASE S12"/>
    <property type="match status" value="1"/>
</dbReference>
<dbReference type="SUPFAM" id="SSF50156">
    <property type="entry name" value="PDZ domain-like"/>
    <property type="match status" value="1"/>
</dbReference>
<keyword evidence="4" id="KW-0812">Transmembrane</keyword>
<dbReference type="InterPro" id="IPR001940">
    <property type="entry name" value="Peptidase_S1C"/>
</dbReference>
<protein>
    <submittedName>
        <fullName evidence="6">Putative serine protease PepD</fullName>
        <ecNumber evidence="6">3.4.21.-</ecNumber>
    </submittedName>
</protein>
<comment type="caution">
    <text evidence="6">The sequence shown here is derived from an EMBL/GenBank/DDBJ whole genome shotgun (WGS) entry which is preliminary data.</text>
</comment>
<feature type="region of interest" description="Disordered" evidence="3">
    <location>
        <begin position="448"/>
        <end position="467"/>
    </location>
</feature>
<dbReference type="Proteomes" id="UP000575985">
    <property type="component" value="Unassembled WGS sequence"/>
</dbReference>
<dbReference type="PROSITE" id="PS50106">
    <property type="entry name" value="PDZ"/>
    <property type="match status" value="1"/>
</dbReference>
<feature type="compositionally biased region" description="Basic and acidic residues" evidence="3">
    <location>
        <begin position="23"/>
        <end position="37"/>
    </location>
</feature>
<gene>
    <name evidence="6" type="ORF">HNR12_004166</name>
</gene>
<dbReference type="InterPro" id="IPR051201">
    <property type="entry name" value="Chloro_Bact_Ser_Proteases"/>
</dbReference>